<evidence type="ECO:0000313" key="1">
    <source>
        <dbReference type="Proteomes" id="UP000887577"/>
    </source>
</evidence>
<proteinExistence type="predicted"/>
<keyword evidence="1" id="KW-1185">Reference proteome</keyword>
<organism evidence="1 2">
    <name type="scientific">Panagrolaimus superbus</name>
    <dbReference type="NCBI Taxonomy" id="310955"/>
    <lineage>
        <taxon>Eukaryota</taxon>
        <taxon>Metazoa</taxon>
        <taxon>Ecdysozoa</taxon>
        <taxon>Nematoda</taxon>
        <taxon>Chromadorea</taxon>
        <taxon>Rhabditida</taxon>
        <taxon>Tylenchina</taxon>
        <taxon>Panagrolaimomorpha</taxon>
        <taxon>Panagrolaimoidea</taxon>
        <taxon>Panagrolaimidae</taxon>
        <taxon>Panagrolaimus</taxon>
    </lineage>
</organism>
<sequence>MFDLYNYCSLQVAGNINNINKRIDSRNLAILVSRSKEISTVIDISTKKGLFSFVTGNVVNEEFFRKLEVSVEISSVKAIVFDGCEGDSNSTIERYGNRRQCHDFCQKHDVLCVILNDTDLAFGIAVSITKPEVKEGETVIVRLAVDGELMSDFLVRESDCYPTLPLFPLSGILFLDQWKCEYQQYGHPCKQLVIIKKNVNIVIYRYILNVVNCFKEIEKVSAVEPDEITSQIESYIVDTILHITHEKKRHLDLLSRIMGIFYVRVGKGLVMTIDST</sequence>
<evidence type="ECO:0000313" key="2">
    <source>
        <dbReference type="WBParaSite" id="PSU_v2.g12034.t1"/>
    </source>
</evidence>
<dbReference type="AlphaFoldDB" id="A0A914XYK0"/>
<dbReference type="Proteomes" id="UP000887577">
    <property type="component" value="Unplaced"/>
</dbReference>
<reference evidence="2" key="1">
    <citation type="submission" date="2022-11" db="UniProtKB">
        <authorList>
            <consortium name="WormBaseParasite"/>
        </authorList>
    </citation>
    <scope>IDENTIFICATION</scope>
</reference>
<accession>A0A914XYK0</accession>
<protein>
    <submittedName>
        <fullName evidence="2">Uncharacterized protein</fullName>
    </submittedName>
</protein>
<dbReference type="WBParaSite" id="PSU_v2.g12034.t1">
    <property type="protein sequence ID" value="PSU_v2.g12034.t1"/>
    <property type="gene ID" value="PSU_v2.g12034"/>
</dbReference>
<name>A0A914XYK0_9BILA</name>